<dbReference type="InterPro" id="IPR045535">
    <property type="entry name" value="ThsA_Macro"/>
</dbReference>
<reference evidence="3 4" key="1">
    <citation type="submission" date="2018-08" db="EMBL/GenBank/DDBJ databases">
        <title>A genome reference for cultivated species of the human gut microbiota.</title>
        <authorList>
            <person name="Zou Y."/>
            <person name="Xue W."/>
            <person name="Luo G."/>
        </authorList>
    </citation>
    <scope>NUCLEOTIDE SEQUENCE [LARGE SCALE GENOMIC DNA]</scope>
    <source>
        <strain evidence="3 4">AF32-8AC</strain>
    </source>
</reference>
<feature type="transmembrane region" description="Helical" evidence="1">
    <location>
        <begin position="52"/>
        <end position="70"/>
    </location>
</feature>
<evidence type="ECO:0000256" key="1">
    <source>
        <dbReference type="SAM" id="Phobius"/>
    </source>
</evidence>
<evidence type="ECO:0000313" key="3">
    <source>
        <dbReference type="EMBL" id="RGB86802.1"/>
    </source>
</evidence>
<sequence>MRVAAMKFLLINGKTIWKRFLTVLGSAFSALSVILSFRTWDEIGINTFTAKIIIFFLIFLISVLVAILLVRFQTEHQVWKNGCGEISVCYNDLMKISFSDKASSYRNIVIPVNTAFDTLVDADITVTPPLVSPNSLHGIWIQQFLEHSKWSREALDSEIKKALKDITPSYYTKKSRGNNAVYEIGTVVPISYKTGLTFFLIAVANYDSTNVAHSTKQDIVHCAEQLVKYCDTHGNGYDVYIPLFGTRLSRANLTYQKALKIIQNIFELNEEFIHCKMKIVIYEKDRSNISLFE</sequence>
<keyword evidence="1" id="KW-0472">Membrane</keyword>
<proteinExistence type="predicted"/>
<dbReference type="EMBL" id="QVER01000021">
    <property type="protein sequence ID" value="RGB86802.1"/>
    <property type="molecule type" value="Genomic_DNA"/>
</dbReference>
<accession>A0A3E2TY58</accession>
<feature type="domain" description="Thoeris protein ThsA Macro" evidence="2">
    <location>
        <begin position="86"/>
        <end position="282"/>
    </location>
</feature>
<dbReference type="Pfam" id="PF20016">
    <property type="entry name" value="ThsA_Macro"/>
    <property type="match status" value="1"/>
</dbReference>
<gene>
    <name evidence="3" type="ORF">DWZ46_12935</name>
</gene>
<name>A0A3E2TY58_9FIRM</name>
<protein>
    <recommendedName>
        <fullName evidence="2">Thoeris protein ThsA Macro domain-containing protein</fullName>
    </recommendedName>
</protein>
<keyword evidence="1" id="KW-1133">Transmembrane helix</keyword>
<evidence type="ECO:0000313" key="4">
    <source>
        <dbReference type="Proteomes" id="UP000260991"/>
    </source>
</evidence>
<dbReference type="AlphaFoldDB" id="A0A3E2TY58"/>
<comment type="caution">
    <text evidence="3">The sequence shown here is derived from an EMBL/GenBank/DDBJ whole genome shotgun (WGS) entry which is preliminary data.</text>
</comment>
<evidence type="ECO:0000259" key="2">
    <source>
        <dbReference type="Pfam" id="PF20016"/>
    </source>
</evidence>
<dbReference type="Proteomes" id="UP000260991">
    <property type="component" value="Unassembled WGS sequence"/>
</dbReference>
<organism evidence="3 4">
    <name type="scientific">Faecalibacterium prausnitzii</name>
    <dbReference type="NCBI Taxonomy" id="853"/>
    <lineage>
        <taxon>Bacteria</taxon>
        <taxon>Bacillati</taxon>
        <taxon>Bacillota</taxon>
        <taxon>Clostridia</taxon>
        <taxon>Eubacteriales</taxon>
        <taxon>Oscillospiraceae</taxon>
        <taxon>Faecalibacterium</taxon>
    </lineage>
</organism>
<keyword evidence="1" id="KW-0812">Transmembrane</keyword>